<feature type="domain" description="Asparagine synthetase" evidence="3">
    <location>
        <begin position="275"/>
        <end position="390"/>
    </location>
</feature>
<dbReference type="PANTHER" id="PTHR11772">
    <property type="entry name" value="ASPARAGINE SYNTHETASE"/>
    <property type="match status" value="1"/>
</dbReference>
<dbReference type="InterPro" id="IPR014729">
    <property type="entry name" value="Rossmann-like_a/b/a_fold"/>
</dbReference>
<dbReference type="Gene3D" id="3.40.50.620">
    <property type="entry name" value="HUPs"/>
    <property type="match status" value="1"/>
</dbReference>
<name>A0ABN7ULA5_GIGMA</name>
<evidence type="ECO:0000259" key="3">
    <source>
        <dbReference type="Pfam" id="PF00733"/>
    </source>
</evidence>
<gene>
    <name evidence="4" type="ORF">GMARGA_LOCUS8031</name>
</gene>
<dbReference type="EMBL" id="CAJVQB010004032">
    <property type="protein sequence ID" value="CAG8624939.1"/>
    <property type="molecule type" value="Genomic_DNA"/>
</dbReference>
<keyword evidence="1" id="KW-0547">Nucleotide-binding</keyword>
<dbReference type="Proteomes" id="UP000789901">
    <property type="component" value="Unassembled WGS sequence"/>
</dbReference>
<protein>
    <submittedName>
        <fullName evidence="4">24908_t:CDS:1</fullName>
    </submittedName>
</protein>
<keyword evidence="5" id="KW-1185">Reference proteome</keyword>
<organism evidence="4 5">
    <name type="scientific">Gigaspora margarita</name>
    <dbReference type="NCBI Taxonomy" id="4874"/>
    <lineage>
        <taxon>Eukaryota</taxon>
        <taxon>Fungi</taxon>
        <taxon>Fungi incertae sedis</taxon>
        <taxon>Mucoromycota</taxon>
        <taxon>Glomeromycotina</taxon>
        <taxon>Glomeromycetes</taxon>
        <taxon>Diversisporales</taxon>
        <taxon>Gigasporaceae</taxon>
        <taxon>Gigaspora</taxon>
    </lineage>
</organism>
<comment type="caution">
    <text evidence="4">The sequence shown here is derived from an EMBL/GenBank/DDBJ whole genome shotgun (WGS) entry which is preliminary data.</text>
</comment>
<dbReference type="CDD" id="cd01991">
    <property type="entry name" value="Asn_synthase_B_C"/>
    <property type="match status" value="1"/>
</dbReference>
<dbReference type="Pfam" id="PF00733">
    <property type="entry name" value="Asn_synthase"/>
    <property type="match status" value="2"/>
</dbReference>
<keyword evidence="2" id="KW-0067">ATP-binding</keyword>
<dbReference type="PANTHER" id="PTHR11772:SF2">
    <property type="entry name" value="ASPARAGINE SYNTHETASE [GLUTAMINE-HYDROLYZING]"/>
    <property type="match status" value="1"/>
</dbReference>
<feature type="domain" description="Asparagine synthetase" evidence="3">
    <location>
        <begin position="176"/>
        <end position="274"/>
    </location>
</feature>
<accession>A0ABN7ULA5</accession>
<dbReference type="SUPFAM" id="SSF52402">
    <property type="entry name" value="Adenine nucleotide alpha hydrolases-like"/>
    <property type="match status" value="1"/>
</dbReference>
<evidence type="ECO:0000313" key="5">
    <source>
        <dbReference type="Proteomes" id="UP000789901"/>
    </source>
</evidence>
<sequence length="393" mass="45239">MIAQSIFKELIGVLQLRNLLSGWCIDDNDLIDIENFLHSNCSEIKLRSKWNKHKIKDAGFISADLRTNGLLESVIEAYSSYFLLNQAIIRTNISYHQNVSYFITEPNGNYHYVKFSIGEIVEATLPEKQQSDFGIIKGIIKHTWNNDKNYVFIYLNWLESLEKYDNLLEKAAKLAAAEDSVVTAWTKIHSFSIGLPGSPDLITARSVAEFLSTDHYEYTFTVQEDLNAILDIIHHLETYDVTTIMTSTPMYLLLRKISRMGVKMVLSGEGSDEMLRVPFLDKDFLDVVMMINPEEKMPKEGKIEKLTFNILTTGDTHPYLPDSILWHQKEQFSDSVCYSWIDSLCDISKKSVTDEQLANAFKHWSKDTPQTKEAHWYRNQFESFLGDHCTEVS</sequence>
<dbReference type="InterPro" id="IPR001962">
    <property type="entry name" value="Asn_synthase"/>
</dbReference>
<evidence type="ECO:0000313" key="4">
    <source>
        <dbReference type="EMBL" id="CAG8624939.1"/>
    </source>
</evidence>
<proteinExistence type="predicted"/>
<dbReference type="InterPro" id="IPR050795">
    <property type="entry name" value="Asn_Synthetase"/>
</dbReference>
<evidence type="ECO:0000256" key="1">
    <source>
        <dbReference type="ARBA" id="ARBA00022741"/>
    </source>
</evidence>
<reference evidence="4 5" key="1">
    <citation type="submission" date="2021-06" db="EMBL/GenBank/DDBJ databases">
        <authorList>
            <person name="Kallberg Y."/>
            <person name="Tangrot J."/>
            <person name="Rosling A."/>
        </authorList>
    </citation>
    <scope>NUCLEOTIDE SEQUENCE [LARGE SCALE GENOMIC DNA]</scope>
    <source>
        <strain evidence="4 5">120-4 pot B 10/14</strain>
    </source>
</reference>
<evidence type="ECO:0000256" key="2">
    <source>
        <dbReference type="ARBA" id="ARBA00022840"/>
    </source>
</evidence>